<dbReference type="Proteomes" id="UP001307168">
    <property type="component" value="Unassembled WGS sequence"/>
</dbReference>
<proteinExistence type="predicted"/>
<evidence type="ECO:0000313" key="1">
    <source>
        <dbReference type="EMBL" id="MEC0275414.1"/>
    </source>
</evidence>
<dbReference type="AlphaFoldDB" id="A0AAW9NBL2"/>
<dbReference type="RefSeq" id="WP_367407590.1">
    <property type="nucleotide sequence ID" value="NZ_JARNBH010000021.1"/>
</dbReference>
<comment type="caution">
    <text evidence="1">The sequence shown here is derived from an EMBL/GenBank/DDBJ whole genome shotgun (WGS) entry which is preliminary data.</text>
</comment>
<reference evidence="1 2" key="1">
    <citation type="submission" date="2023-03" db="EMBL/GenBank/DDBJ databases">
        <title>Bacillus Genome Sequencing.</title>
        <authorList>
            <person name="Dunlap C."/>
        </authorList>
    </citation>
    <scope>NUCLEOTIDE SEQUENCE [LARGE SCALE GENOMIC DNA]</scope>
    <source>
        <strain evidence="1 2">B-41290</strain>
    </source>
</reference>
<accession>A0AAW9NBL2</accession>
<evidence type="ECO:0000313" key="2">
    <source>
        <dbReference type="Proteomes" id="UP001307168"/>
    </source>
</evidence>
<gene>
    <name evidence="1" type="ORF">P4706_20415</name>
</gene>
<dbReference type="EMBL" id="JARNBH010000021">
    <property type="protein sequence ID" value="MEC0275414.1"/>
    <property type="molecule type" value="Genomic_DNA"/>
</dbReference>
<sequence>MITACFHAKRAAELSPEDISFKEDLLLFYDLPEQLISKEEANKIAKEILMIDPDNATVKSIFKNNRLLMDHL</sequence>
<name>A0AAW9NBL2_9BACI</name>
<keyword evidence="2" id="KW-1185">Reference proteome</keyword>
<protein>
    <submittedName>
        <fullName evidence="1">Uncharacterized protein</fullName>
    </submittedName>
</protein>
<organism evidence="1 2">
    <name type="scientific">Peribacillus castrilensis</name>
    <dbReference type="NCBI Taxonomy" id="2897690"/>
    <lineage>
        <taxon>Bacteria</taxon>
        <taxon>Bacillati</taxon>
        <taxon>Bacillota</taxon>
        <taxon>Bacilli</taxon>
        <taxon>Bacillales</taxon>
        <taxon>Bacillaceae</taxon>
        <taxon>Peribacillus</taxon>
    </lineage>
</organism>